<dbReference type="SUPFAM" id="SSF51556">
    <property type="entry name" value="Metallo-dependent hydrolases"/>
    <property type="match status" value="1"/>
</dbReference>
<keyword evidence="2" id="KW-0479">Metal-binding</keyword>
<accession>A0A2T7ND83</accession>
<evidence type="ECO:0000313" key="7">
    <source>
        <dbReference type="Proteomes" id="UP000245119"/>
    </source>
</evidence>
<comment type="cofactor">
    <cofactor evidence="1">
        <name>Zn(2+)</name>
        <dbReference type="ChEBI" id="CHEBI:29105"/>
    </cofactor>
</comment>
<evidence type="ECO:0000256" key="1">
    <source>
        <dbReference type="ARBA" id="ARBA00001947"/>
    </source>
</evidence>
<dbReference type="STRING" id="400727.A0A2T7ND83"/>
<keyword evidence="3" id="KW-0378">Hydrolase</keyword>
<dbReference type="InterPro" id="IPR006680">
    <property type="entry name" value="Amidohydro-rel"/>
</dbReference>
<evidence type="ECO:0000259" key="5">
    <source>
        <dbReference type="Pfam" id="PF01979"/>
    </source>
</evidence>
<evidence type="ECO:0000256" key="4">
    <source>
        <dbReference type="ARBA" id="ARBA00022833"/>
    </source>
</evidence>
<name>A0A2T7ND83_POMCA</name>
<dbReference type="InterPro" id="IPR032466">
    <property type="entry name" value="Metal_Hydrolase"/>
</dbReference>
<protein>
    <recommendedName>
        <fullName evidence="5">Amidohydrolase-related domain-containing protein</fullName>
    </recommendedName>
</protein>
<proteinExistence type="predicted"/>
<dbReference type="Gene3D" id="2.30.40.10">
    <property type="entry name" value="Urease, subunit C, domain 1"/>
    <property type="match status" value="1"/>
</dbReference>
<dbReference type="Proteomes" id="UP000245119">
    <property type="component" value="Linkage Group LG14"/>
</dbReference>
<evidence type="ECO:0000313" key="6">
    <source>
        <dbReference type="EMBL" id="PVD19134.1"/>
    </source>
</evidence>
<keyword evidence="4" id="KW-0862">Zinc</keyword>
<comment type="caution">
    <text evidence="6">The sequence shown here is derived from an EMBL/GenBank/DDBJ whole genome shotgun (WGS) entry which is preliminary data.</text>
</comment>
<dbReference type="Gene3D" id="3.20.20.140">
    <property type="entry name" value="Metal-dependent hydrolases"/>
    <property type="match status" value="1"/>
</dbReference>
<reference evidence="6 7" key="1">
    <citation type="submission" date="2018-04" db="EMBL/GenBank/DDBJ databases">
        <title>The genome of golden apple snail Pomacea canaliculata provides insight into stress tolerance and invasive adaptation.</title>
        <authorList>
            <person name="Liu C."/>
            <person name="Liu B."/>
            <person name="Ren Y."/>
            <person name="Zhang Y."/>
            <person name="Wang H."/>
            <person name="Li S."/>
            <person name="Jiang F."/>
            <person name="Yin L."/>
            <person name="Zhang G."/>
            <person name="Qian W."/>
            <person name="Fan W."/>
        </authorList>
    </citation>
    <scope>NUCLEOTIDE SEQUENCE [LARGE SCALE GENOMIC DNA]</scope>
    <source>
        <strain evidence="6">SZHN2017</strain>
        <tissue evidence="6">Muscle</tissue>
    </source>
</reference>
<keyword evidence="7" id="KW-1185">Reference proteome</keyword>
<dbReference type="PANTHER" id="PTHR11271:SF6">
    <property type="entry name" value="GUANINE DEAMINASE"/>
    <property type="match status" value="1"/>
</dbReference>
<organism evidence="6 7">
    <name type="scientific">Pomacea canaliculata</name>
    <name type="common">Golden apple snail</name>
    <dbReference type="NCBI Taxonomy" id="400727"/>
    <lineage>
        <taxon>Eukaryota</taxon>
        <taxon>Metazoa</taxon>
        <taxon>Spiralia</taxon>
        <taxon>Lophotrochozoa</taxon>
        <taxon>Mollusca</taxon>
        <taxon>Gastropoda</taxon>
        <taxon>Caenogastropoda</taxon>
        <taxon>Architaenioglossa</taxon>
        <taxon>Ampullarioidea</taxon>
        <taxon>Ampullariidae</taxon>
        <taxon>Pomacea</taxon>
    </lineage>
</organism>
<evidence type="ECO:0000256" key="3">
    <source>
        <dbReference type="ARBA" id="ARBA00022801"/>
    </source>
</evidence>
<sequence length="504" mass="55867">MSSTREGDDSFVFCGTVAHSTPTNALDIRENAILGVAGGKVIFFDHQSRLQQLLQEHEIDQENVHQLTNGQFLMPGLVDCHFHSPQLSIQALGTDLGLLDWLDTYTFPAEEGFSSVEFARNAHEKTVKRTLRCGTTAAAYYSTIHRETTMFLCDFAAENLGQRAFVGKVNMDMKAPDSYRETTEESLAETARYYRTFAYSLVTPVITPRFAVSCSKPLLDGLGRMAKEYNLPVQTHLNETTEERKLVLELHPGNATYTEVYDNANLLGPKTILAHCIQSNDNEIDIIKTRGCGVIHCSCSNITLRSGVMDLRKFLNYGVKLGLGTADVGAGYTPSILSAMRHSVDASNILAIKHAQQQVQNGHPRIPYEPITISEAFRLATLGGSEVLGLNCGNFESGREFDALLIDPNTSNSPLDIFLLIKPKTSSRNSSTQECMTPRVQEAQHSVRPVKYNNTVELEAHGTMNTEEEVHRKVPVLYNNIIQPAVHDTMGTTGTTRYNYNTSH</sequence>
<dbReference type="GO" id="GO:0008892">
    <property type="term" value="F:guanine deaminase activity"/>
    <property type="evidence" value="ECO:0007669"/>
    <property type="project" value="TreeGrafter"/>
</dbReference>
<dbReference type="GO" id="GO:0005829">
    <property type="term" value="C:cytosol"/>
    <property type="evidence" value="ECO:0007669"/>
    <property type="project" value="TreeGrafter"/>
</dbReference>
<dbReference type="UniPathway" id="UPA00603">
    <property type="reaction ID" value="UER00660"/>
</dbReference>
<dbReference type="EMBL" id="PZQS01000014">
    <property type="protein sequence ID" value="PVD19134.1"/>
    <property type="molecule type" value="Genomic_DNA"/>
</dbReference>
<dbReference type="Pfam" id="PF01979">
    <property type="entry name" value="Amidohydro_1"/>
    <property type="match status" value="1"/>
</dbReference>
<evidence type="ECO:0000256" key="2">
    <source>
        <dbReference type="ARBA" id="ARBA00022723"/>
    </source>
</evidence>
<gene>
    <name evidence="6" type="ORF">C0Q70_21698</name>
</gene>
<dbReference type="GO" id="GO:0008270">
    <property type="term" value="F:zinc ion binding"/>
    <property type="evidence" value="ECO:0007669"/>
    <property type="project" value="TreeGrafter"/>
</dbReference>
<dbReference type="GO" id="GO:0006147">
    <property type="term" value="P:guanine catabolic process"/>
    <property type="evidence" value="ECO:0007669"/>
    <property type="project" value="UniProtKB-UniPathway"/>
</dbReference>
<dbReference type="InterPro" id="IPR051607">
    <property type="entry name" value="Metallo-dep_hydrolases"/>
</dbReference>
<dbReference type="OrthoDB" id="194468at2759"/>
<dbReference type="InterPro" id="IPR011059">
    <property type="entry name" value="Metal-dep_hydrolase_composite"/>
</dbReference>
<feature type="domain" description="Amidohydrolase-related" evidence="5">
    <location>
        <begin position="72"/>
        <end position="413"/>
    </location>
</feature>
<dbReference type="AlphaFoldDB" id="A0A2T7ND83"/>
<dbReference type="PANTHER" id="PTHR11271">
    <property type="entry name" value="GUANINE DEAMINASE"/>
    <property type="match status" value="1"/>
</dbReference>